<dbReference type="Proteomes" id="UP000183046">
    <property type="component" value="Unassembled WGS sequence"/>
</dbReference>
<evidence type="ECO:0000256" key="5">
    <source>
        <dbReference type="SAM" id="Coils"/>
    </source>
</evidence>
<comment type="caution">
    <text evidence="8">The sequence shown here is derived from an EMBL/GenBank/DDBJ whole genome shotgun (WGS) entry which is preliminary data.</text>
</comment>
<dbReference type="PANTHER" id="PTHR45138:SF9">
    <property type="entry name" value="DIGUANYLATE CYCLASE DGCM-RELATED"/>
    <property type="match status" value="1"/>
</dbReference>
<dbReference type="SMART" id="SM00267">
    <property type="entry name" value="GGDEF"/>
    <property type="match status" value="1"/>
</dbReference>
<evidence type="ECO:0000256" key="2">
    <source>
        <dbReference type="ARBA" id="ARBA00004533"/>
    </source>
</evidence>
<evidence type="ECO:0000313" key="9">
    <source>
        <dbReference type="Proteomes" id="UP000183046"/>
    </source>
</evidence>
<dbReference type="GO" id="GO:0052621">
    <property type="term" value="F:diguanylate cyclase activity"/>
    <property type="evidence" value="ECO:0007669"/>
    <property type="project" value="UniProtKB-EC"/>
</dbReference>
<protein>
    <recommendedName>
        <fullName evidence="3">diguanylate cyclase</fullName>
        <ecNumber evidence="3">2.7.7.65</ecNumber>
    </recommendedName>
</protein>
<dbReference type="STRING" id="237610.BJP27_14800"/>
<name>A0A1G5MMZ2_9PSED</name>
<dbReference type="GO" id="GO:0043709">
    <property type="term" value="P:cell adhesion involved in single-species biofilm formation"/>
    <property type="evidence" value="ECO:0007669"/>
    <property type="project" value="TreeGrafter"/>
</dbReference>
<evidence type="ECO:0000256" key="4">
    <source>
        <dbReference type="ARBA" id="ARBA00034247"/>
    </source>
</evidence>
<comment type="catalytic activity">
    <reaction evidence="4">
        <text>2 GTP = 3',3'-c-di-GMP + 2 diphosphate</text>
        <dbReference type="Rhea" id="RHEA:24898"/>
        <dbReference type="ChEBI" id="CHEBI:33019"/>
        <dbReference type="ChEBI" id="CHEBI:37565"/>
        <dbReference type="ChEBI" id="CHEBI:58805"/>
        <dbReference type="EC" id="2.7.7.65"/>
    </reaction>
</comment>
<dbReference type="NCBIfam" id="TIGR00254">
    <property type="entry name" value="GGDEF"/>
    <property type="match status" value="1"/>
</dbReference>
<comment type="subcellular location">
    <subcellularLocation>
        <location evidence="2">Cell inner membrane</location>
    </subcellularLocation>
</comment>
<dbReference type="PROSITE" id="PS50887">
    <property type="entry name" value="GGDEF"/>
    <property type="match status" value="1"/>
</dbReference>
<evidence type="ECO:0000256" key="1">
    <source>
        <dbReference type="ARBA" id="ARBA00001946"/>
    </source>
</evidence>
<proteinExistence type="predicted"/>
<evidence type="ECO:0000259" key="7">
    <source>
        <dbReference type="PROSITE" id="PS50887"/>
    </source>
</evidence>
<feature type="region of interest" description="Disordered" evidence="6">
    <location>
        <begin position="175"/>
        <end position="219"/>
    </location>
</feature>
<comment type="cofactor">
    <cofactor evidence="1">
        <name>Mg(2+)</name>
        <dbReference type="ChEBI" id="CHEBI:18420"/>
    </cofactor>
</comment>
<dbReference type="eggNOG" id="COG3706">
    <property type="taxonomic scope" value="Bacteria"/>
</dbReference>
<gene>
    <name evidence="8" type="ORF">SAMN05216279_102283</name>
</gene>
<accession>A0A1G5MMZ2</accession>
<evidence type="ECO:0000313" key="8">
    <source>
        <dbReference type="EMBL" id="SCZ25929.1"/>
    </source>
</evidence>
<dbReference type="CDD" id="cd01949">
    <property type="entry name" value="GGDEF"/>
    <property type="match status" value="1"/>
</dbReference>
<dbReference type="PANTHER" id="PTHR45138">
    <property type="entry name" value="REGULATORY COMPONENTS OF SENSORY TRANSDUCTION SYSTEM"/>
    <property type="match status" value="1"/>
</dbReference>
<organism evidence="8 9">
    <name type="scientific">Pseudomonas oryzihabitans</name>
    <dbReference type="NCBI Taxonomy" id="47885"/>
    <lineage>
        <taxon>Bacteria</taxon>
        <taxon>Pseudomonadati</taxon>
        <taxon>Pseudomonadota</taxon>
        <taxon>Gammaproteobacteria</taxon>
        <taxon>Pseudomonadales</taxon>
        <taxon>Pseudomonadaceae</taxon>
        <taxon>Pseudomonas</taxon>
    </lineage>
</organism>
<dbReference type="SUPFAM" id="SSF55073">
    <property type="entry name" value="Nucleotide cyclase"/>
    <property type="match status" value="1"/>
</dbReference>
<feature type="compositionally biased region" description="Low complexity" evidence="6">
    <location>
        <begin position="180"/>
        <end position="191"/>
    </location>
</feature>
<dbReference type="Pfam" id="PF20975">
    <property type="entry name" value="DGCcoil"/>
    <property type="match status" value="1"/>
</dbReference>
<feature type="coiled-coil region" evidence="5">
    <location>
        <begin position="400"/>
        <end position="434"/>
    </location>
</feature>
<reference evidence="9" key="1">
    <citation type="submission" date="2016-10" db="EMBL/GenBank/DDBJ databases">
        <authorList>
            <person name="de Groot N.N."/>
        </authorList>
    </citation>
    <scope>NUCLEOTIDE SEQUENCE [LARGE SCALE GENOMIC DNA]</scope>
    <source>
        <strain evidence="9">DSM 15758</strain>
    </source>
</reference>
<dbReference type="InterPro" id="IPR000160">
    <property type="entry name" value="GGDEF_dom"/>
</dbReference>
<dbReference type="EC" id="2.7.7.65" evidence="3"/>
<dbReference type="OrthoDB" id="9812260at2"/>
<dbReference type="InterPro" id="IPR043128">
    <property type="entry name" value="Rev_trsase/Diguanyl_cyclase"/>
</dbReference>
<dbReference type="InterPro" id="IPR029787">
    <property type="entry name" value="Nucleotide_cyclase"/>
</dbReference>
<dbReference type="Pfam" id="PF00990">
    <property type="entry name" value="GGDEF"/>
    <property type="match status" value="1"/>
</dbReference>
<dbReference type="InterPro" id="IPR050469">
    <property type="entry name" value="Diguanylate_Cyclase"/>
</dbReference>
<evidence type="ECO:0000256" key="3">
    <source>
        <dbReference type="ARBA" id="ARBA00012528"/>
    </source>
</evidence>
<dbReference type="AlphaFoldDB" id="A0A1G5MMZ2"/>
<dbReference type="InterPro" id="IPR048516">
    <property type="entry name" value="DGCcoil"/>
</dbReference>
<sequence length="595" mass="65702">MERADVERWKSKYLESLENLERLESRWENRLDLVRRGLVRSSLAAEGNDAAVDACLVELRDILRRDDSDADLAKLIPRLERTVLDSEQRREMRARQVAEAFAELCRLLQTLELPRDQRKALKGFAKRAQAAADQPGELPALLGEFSRLQQQALSQLHPEQPARAGFLQRLLGGRGEAAEEAPATASSPLAEDASPAPVASPATEALATPEPPPLPVEGIAAAPSEAPVEPLAVQADPAYALPPVPEPGYSAIAPHLEATLLRLLDDLALPDSHKPQAEHLRQRIQGSLNWYELVPVLDDLSVLVLALNHSGQSEFQLYLRRLNERLAAFQTGLQDVHVGRQDGQTQERAFGDALRGQVNELQTEVQEATDLDSLKLSLDSRLEGLLTSLADQQSQRETREQEASERLSALTERVAGMEREAQQYRGHLEEQRQKALCDPLTGLPNRAAWSERLELEVARWQRHGGDLLLAVLDVDLFKRINDGYGHLAGDKVLKIIASELQRRLRKTDFIARFGGEEFVMLLGATPVAGGVTLIEQLRAAVAACPFHFKGERVVITLSAGLAAFAPGEDADTVFERADQALYRAKRAGRDRLDVA</sequence>
<dbReference type="GO" id="GO:0005886">
    <property type="term" value="C:plasma membrane"/>
    <property type="evidence" value="ECO:0007669"/>
    <property type="project" value="UniProtKB-SubCell"/>
</dbReference>
<dbReference type="EMBL" id="FMWB01000002">
    <property type="protein sequence ID" value="SCZ25929.1"/>
    <property type="molecule type" value="Genomic_DNA"/>
</dbReference>
<dbReference type="GO" id="GO:1902201">
    <property type="term" value="P:negative regulation of bacterial-type flagellum-dependent cell motility"/>
    <property type="evidence" value="ECO:0007669"/>
    <property type="project" value="TreeGrafter"/>
</dbReference>
<keyword evidence="5" id="KW-0175">Coiled coil</keyword>
<dbReference type="Gene3D" id="3.30.70.270">
    <property type="match status" value="1"/>
</dbReference>
<dbReference type="FunFam" id="3.30.70.270:FF:000001">
    <property type="entry name" value="Diguanylate cyclase domain protein"/>
    <property type="match status" value="1"/>
</dbReference>
<dbReference type="RefSeq" id="WP_027600428.1">
    <property type="nucleotide sequence ID" value="NZ_FMWB01000002.1"/>
</dbReference>
<feature type="domain" description="GGDEF" evidence="7">
    <location>
        <begin position="465"/>
        <end position="595"/>
    </location>
</feature>
<evidence type="ECO:0000256" key="6">
    <source>
        <dbReference type="SAM" id="MobiDB-lite"/>
    </source>
</evidence>